<dbReference type="Proteomes" id="UP000277570">
    <property type="component" value="Unassembled WGS sequence"/>
</dbReference>
<protein>
    <submittedName>
        <fullName evidence="1">Uncharacterized protein</fullName>
    </submittedName>
</protein>
<name>A0ABY6SRI0_9CLOT</name>
<evidence type="ECO:0000313" key="1">
    <source>
        <dbReference type="EMBL" id="VDG71136.1"/>
    </source>
</evidence>
<accession>A0ABY6SRI0</accession>
<evidence type="ECO:0000313" key="2">
    <source>
        <dbReference type="Proteomes" id="UP000277570"/>
    </source>
</evidence>
<organism evidence="1 2">
    <name type="scientific">Clostridium carnis</name>
    <dbReference type="NCBI Taxonomy" id="1530"/>
    <lineage>
        <taxon>Bacteria</taxon>
        <taxon>Bacillati</taxon>
        <taxon>Bacillota</taxon>
        <taxon>Clostridia</taxon>
        <taxon>Eubacteriales</taxon>
        <taxon>Clostridiaceae</taxon>
        <taxon>Clostridium</taxon>
    </lineage>
</organism>
<sequence>MEVILKSENKSEVNEMLDFIKSLNSEEQQAFKYLIDGYRFAKALEKRKEVS</sequence>
<gene>
    <name evidence="1" type="ORF">NCTC10913_01495</name>
</gene>
<keyword evidence="2" id="KW-1185">Reference proteome</keyword>
<reference evidence="1 2" key="1">
    <citation type="submission" date="2018-11" db="EMBL/GenBank/DDBJ databases">
        <authorList>
            <consortium name="Pathogen Informatics"/>
        </authorList>
    </citation>
    <scope>NUCLEOTIDE SEQUENCE [LARGE SCALE GENOMIC DNA]</scope>
    <source>
        <strain evidence="1 2">NCTC10913</strain>
    </source>
</reference>
<dbReference type="EMBL" id="UYIN01000004">
    <property type="protein sequence ID" value="VDG71136.1"/>
    <property type="molecule type" value="Genomic_DNA"/>
</dbReference>
<dbReference type="RefSeq" id="WP_185738686.1">
    <property type="nucleotide sequence ID" value="NZ_UYIN01000004.1"/>
</dbReference>
<comment type="caution">
    <text evidence="1">The sequence shown here is derived from an EMBL/GenBank/DDBJ whole genome shotgun (WGS) entry which is preliminary data.</text>
</comment>
<proteinExistence type="predicted"/>